<comment type="similarity">
    <text evidence="1">Belongs to the short-chain dehydrogenases/reductases (SDR) family.</text>
</comment>
<evidence type="ECO:0000256" key="1">
    <source>
        <dbReference type="ARBA" id="ARBA00006484"/>
    </source>
</evidence>
<evidence type="ECO:0000256" key="3">
    <source>
        <dbReference type="SAM" id="MobiDB-lite"/>
    </source>
</evidence>
<feature type="domain" description="Ketoreductase" evidence="4">
    <location>
        <begin position="36"/>
        <end position="212"/>
    </location>
</feature>
<dbReference type="SUPFAM" id="SSF51735">
    <property type="entry name" value="NAD(P)-binding Rossmann-fold domains"/>
    <property type="match status" value="1"/>
</dbReference>
<evidence type="ECO:0000313" key="6">
    <source>
        <dbReference type="Proteomes" id="UP001144280"/>
    </source>
</evidence>
<dbReference type="InterPro" id="IPR036291">
    <property type="entry name" value="NAD(P)-bd_dom_sf"/>
</dbReference>
<evidence type="ECO:0000259" key="4">
    <source>
        <dbReference type="SMART" id="SM00822"/>
    </source>
</evidence>
<dbReference type="PRINTS" id="PR00081">
    <property type="entry name" value="GDHRDH"/>
</dbReference>
<dbReference type="InterPro" id="IPR057326">
    <property type="entry name" value="KR_dom"/>
</dbReference>
<dbReference type="PANTHER" id="PTHR43669">
    <property type="entry name" value="5-KETO-D-GLUCONATE 5-REDUCTASE"/>
    <property type="match status" value="1"/>
</dbReference>
<proteinExistence type="inferred from homology"/>
<dbReference type="PRINTS" id="PR00080">
    <property type="entry name" value="SDRFAMILY"/>
</dbReference>
<dbReference type="PANTHER" id="PTHR43669:SF14">
    <property type="entry name" value="OXIDOREDUCTASE"/>
    <property type="match status" value="1"/>
</dbReference>
<dbReference type="Gene3D" id="3.40.50.720">
    <property type="entry name" value="NAD(P)-binding Rossmann-like Domain"/>
    <property type="match status" value="1"/>
</dbReference>
<dbReference type="Pfam" id="PF13561">
    <property type="entry name" value="adh_short_C2"/>
    <property type="match status" value="1"/>
</dbReference>
<protein>
    <submittedName>
        <fullName evidence="5">Gluconate 5-dehydrogenase</fullName>
    </submittedName>
</protein>
<dbReference type="PROSITE" id="PS00061">
    <property type="entry name" value="ADH_SHORT"/>
    <property type="match status" value="1"/>
</dbReference>
<dbReference type="EMBL" id="BSDI01000005">
    <property type="protein sequence ID" value="GLH96066.1"/>
    <property type="molecule type" value="Genomic_DNA"/>
</dbReference>
<comment type="caution">
    <text evidence="5">The sequence shown here is derived from an EMBL/GenBank/DDBJ whole genome shotgun (WGS) entry which is preliminary data.</text>
</comment>
<dbReference type="InterPro" id="IPR002347">
    <property type="entry name" value="SDR_fam"/>
</dbReference>
<sequence length="277" mass="28713">MPTDSIGQVGPIQAPPSGAAERTNQETQQLFDLTGRRALVTGSSRGIGAALATGLAEAGAEVVLNGRDEAALERARRALAERTGATVRAAAFDVTDAAAVQQGVERLGPVDILVNNTGVQHREPMLDVGVDTFRRVLDTNVTSAFLVGRAVAAGMIARGHGKIINVCSVQTWLARPGIAAYTASKGALAMLTRAMCAEWASHGVTANGLAPGYVVTELTQPLVDDPAFDAWIRGRTPAGRWATPEDLVGTLIWLAAPASDFVNGQVVAVDGGITAVI</sequence>
<reference evidence="5" key="1">
    <citation type="submission" date="2022-12" db="EMBL/GenBank/DDBJ databases">
        <title>New Phytohabitans aurantiacus sp. RD004123 nov., an actinomycete isolated from soil.</title>
        <authorList>
            <person name="Triningsih D.W."/>
            <person name="Harunari E."/>
            <person name="Igarashi Y."/>
        </authorList>
    </citation>
    <scope>NUCLEOTIDE SEQUENCE</scope>
    <source>
        <strain evidence="5">RD004123</strain>
    </source>
</reference>
<feature type="region of interest" description="Disordered" evidence="3">
    <location>
        <begin position="1"/>
        <end position="24"/>
    </location>
</feature>
<accession>A0ABQ5QR39</accession>
<dbReference type="SMART" id="SM00822">
    <property type="entry name" value="PKS_KR"/>
    <property type="match status" value="1"/>
</dbReference>
<dbReference type="InterPro" id="IPR020904">
    <property type="entry name" value="Sc_DH/Rdtase_CS"/>
</dbReference>
<dbReference type="Proteomes" id="UP001144280">
    <property type="component" value="Unassembled WGS sequence"/>
</dbReference>
<organism evidence="5 6">
    <name type="scientific">Phytohabitans aurantiacus</name>
    <dbReference type="NCBI Taxonomy" id="3016789"/>
    <lineage>
        <taxon>Bacteria</taxon>
        <taxon>Bacillati</taxon>
        <taxon>Actinomycetota</taxon>
        <taxon>Actinomycetes</taxon>
        <taxon>Micromonosporales</taxon>
        <taxon>Micromonosporaceae</taxon>
    </lineage>
</organism>
<evidence type="ECO:0000256" key="2">
    <source>
        <dbReference type="ARBA" id="ARBA00023002"/>
    </source>
</evidence>
<gene>
    <name evidence="5" type="ORF">Pa4123_13390</name>
</gene>
<keyword evidence="6" id="KW-1185">Reference proteome</keyword>
<evidence type="ECO:0000313" key="5">
    <source>
        <dbReference type="EMBL" id="GLH96066.1"/>
    </source>
</evidence>
<name>A0ABQ5QR39_9ACTN</name>
<keyword evidence="2" id="KW-0560">Oxidoreductase</keyword>